<accession>A0A212QBT0</accession>
<dbReference type="OrthoDB" id="8440080at2"/>
<proteinExistence type="predicted"/>
<gene>
    <name evidence="2" type="ORF">SAMN06265338_101525</name>
</gene>
<dbReference type="AlphaFoldDB" id="A0A212QBT0"/>
<organism evidence="2 3">
    <name type="scientific">Rhodoblastus acidophilus</name>
    <name type="common">Rhodopseudomonas acidophila</name>
    <dbReference type="NCBI Taxonomy" id="1074"/>
    <lineage>
        <taxon>Bacteria</taxon>
        <taxon>Pseudomonadati</taxon>
        <taxon>Pseudomonadota</taxon>
        <taxon>Alphaproteobacteria</taxon>
        <taxon>Hyphomicrobiales</taxon>
        <taxon>Rhodoblastaceae</taxon>
        <taxon>Rhodoblastus</taxon>
    </lineage>
</organism>
<feature type="compositionally biased region" description="Pro residues" evidence="1">
    <location>
        <begin position="19"/>
        <end position="31"/>
    </location>
</feature>
<evidence type="ECO:0000313" key="2">
    <source>
        <dbReference type="EMBL" id="SNB56851.1"/>
    </source>
</evidence>
<feature type="region of interest" description="Disordered" evidence="1">
    <location>
        <begin position="1"/>
        <end position="31"/>
    </location>
</feature>
<dbReference type="EMBL" id="FYDG01000001">
    <property type="protein sequence ID" value="SNB56851.1"/>
    <property type="molecule type" value="Genomic_DNA"/>
</dbReference>
<keyword evidence="3" id="KW-1185">Reference proteome</keyword>
<dbReference type="RefSeq" id="WP_088518986.1">
    <property type="nucleotide sequence ID" value="NZ_FYDG01000001.1"/>
</dbReference>
<protein>
    <recommendedName>
        <fullName evidence="4">KAP NTPase domain-containing protein</fullName>
    </recommendedName>
</protein>
<name>A0A212QBT0_RHOAC</name>
<evidence type="ECO:0000256" key="1">
    <source>
        <dbReference type="SAM" id="MobiDB-lite"/>
    </source>
</evidence>
<evidence type="ECO:0008006" key="4">
    <source>
        <dbReference type="Google" id="ProtNLM"/>
    </source>
</evidence>
<reference evidence="3" key="1">
    <citation type="submission" date="2017-06" db="EMBL/GenBank/DDBJ databases">
        <authorList>
            <person name="Varghese N."/>
            <person name="Submissions S."/>
        </authorList>
    </citation>
    <scope>NUCLEOTIDE SEQUENCE [LARGE SCALE GENOMIC DNA]</scope>
    <source>
        <strain evidence="3">DSM 137</strain>
    </source>
</reference>
<sequence>MTDFERDFLSDPPISRFPAPKPAPAAPAAPAPAPAVAVSTAFVSDSPLPPEAYAPPQPALLARFADLAQVAPTPFALALAAPAGGGKSSALGWIAARLGSGAVARFEAADLAVEPERALAAGLYRALAPTQGELVGAAAREADSAADAGAAARESQDRLDLMRKKLLTERQALSDLQARRAALSETLLYESPGSRVDHFARRMRGGFAERMRGFGLTGDPLLTFKDLTRDLAAHSGASRWFAGWRAVYAYRGQSRLLVYAALLYFLSQGLDWASRHRAEWLDWLSHAHEAGAQTADILRSRLGALDSGATLALLLALVCVGLNLWRAYSFFAPLLRAARLLDEEVAARAREADEAVVEQGSVVERLTARVAVEAQAARDAERRAEGAGALKNPAGFLAADAQRQRRDQALGFLDALSAALKAKNARLTVMVDGVETDAALESIAALLARPGFVALFAVDPSLCGGRAQLRLLQVPMRLDFAGETPALATLDAPLSAAESRLLDALTPVAGDTPRAKKRLRNFYLFLRPAPGGEADLGPALALCLAQKIGGHHEALHAASQGLGPHRAETFAMAQQIAGPISSAALKRAAALAGALAG</sequence>
<evidence type="ECO:0000313" key="3">
    <source>
        <dbReference type="Proteomes" id="UP000198418"/>
    </source>
</evidence>
<dbReference type="Proteomes" id="UP000198418">
    <property type="component" value="Unassembled WGS sequence"/>
</dbReference>